<dbReference type="Pfam" id="PF04263">
    <property type="entry name" value="TPK_catalytic"/>
    <property type="match status" value="1"/>
</dbReference>
<evidence type="ECO:0000259" key="6">
    <source>
        <dbReference type="Pfam" id="PF04263"/>
    </source>
</evidence>
<feature type="domain" description="Thiamin pyrophosphokinase catalytic" evidence="6">
    <location>
        <begin position="193"/>
        <end position="233"/>
    </location>
</feature>
<dbReference type="InterPro" id="IPR036759">
    <property type="entry name" value="TPK_catalytic_sf"/>
</dbReference>
<dbReference type="Proteomes" id="UP000178086">
    <property type="component" value="Unassembled WGS sequence"/>
</dbReference>
<evidence type="ECO:0000313" key="8">
    <source>
        <dbReference type="EMBL" id="OFW32713.1"/>
    </source>
</evidence>
<reference evidence="8 9" key="1">
    <citation type="journal article" date="2016" name="Nat. Commun.">
        <title>Thousands of microbial genomes shed light on interconnected biogeochemical processes in an aquifer system.</title>
        <authorList>
            <person name="Anantharaman K."/>
            <person name="Brown C.T."/>
            <person name="Hug L.A."/>
            <person name="Sharon I."/>
            <person name="Castelle C.J."/>
            <person name="Probst A.J."/>
            <person name="Thomas B.C."/>
            <person name="Singh A."/>
            <person name="Wilkins M.J."/>
            <person name="Karaoz U."/>
            <person name="Brodie E.L."/>
            <person name="Williams K.H."/>
            <person name="Hubbard S.S."/>
            <person name="Banfield J.F."/>
        </authorList>
    </citation>
    <scope>NUCLEOTIDE SEQUENCE [LARGE SCALE GENOMIC DNA]</scope>
</reference>
<name>A0A1F2UQ17_9ACTN</name>
<evidence type="ECO:0000256" key="1">
    <source>
        <dbReference type="ARBA" id="ARBA00022679"/>
    </source>
</evidence>
<dbReference type="Gene3D" id="3.40.50.10240">
    <property type="entry name" value="Thiamin pyrophosphokinase, catalytic domain"/>
    <property type="match status" value="1"/>
</dbReference>
<dbReference type="InterPro" id="IPR022215">
    <property type="entry name" value="SteA-like_C"/>
</dbReference>
<dbReference type="InterPro" id="IPR047795">
    <property type="entry name" value="Put_SteA-like"/>
</dbReference>
<protein>
    <submittedName>
        <fullName evidence="8">Thiamin pyrophosphokinase</fullName>
    </submittedName>
</protein>
<dbReference type="SUPFAM" id="SSF63999">
    <property type="entry name" value="Thiamin pyrophosphokinase, catalytic domain"/>
    <property type="match status" value="1"/>
</dbReference>
<keyword evidence="2" id="KW-0547">Nucleotide-binding</keyword>
<dbReference type="GO" id="GO:0016301">
    <property type="term" value="F:kinase activity"/>
    <property type="evidence" value="ECO:0007669"/>
    <property type="project" value="UniProtKB-KW"/>
</dbReference>
<evidence type="ECO:0000256" key="3">
    <source>
        <dbReference type="ARBA" id="ARBA00022777"/>
    </source>
</evidence>
<dbReference type="NCBIfam" id="NF040608">
    <property type="entry name" value="division_SteA"/>
    <property type="match status" value="1"/>
</dbReference>
<dbReference type="InterPro" id="IPR007371">
    <property type="entry name" value="TPK_catalytic"/>
</dbReference>
<gene>
    <name evidence="8" type="ORF">A2074_03095</name>
</gene>
<evidence type="ECO:0000256" key="2">
    <source>
        <dbReference type="ARBA" id="ARBA00022741"/>
    </source>
</evidence>
<proteinExistence type="predicted"/>
<organism evidence="8 9">
    <name type="scientific">Candidatus Aquicultor primus</name>
    <dbReference type="NCBI Taxonomy" id="1797195"/>
    <lineage>
        <taxon>Bacteria</taxon>
        <taxon>Bacillati</taxon>
        <taxon>Actinomycetota</taxon>
        <taxon>Candidatus Aquicultoria</taxon>
        <taxon>Candidatus Aquicultorales</taxon>
        <taxon>Candidatus Aquicultoraceae</taxon>
        <taxon>Candidatus Aquicultor</taxon>
    </lineage>
</organism>
<evidence type="ECO:0000256" key="5">
    <source>
        <dbReference type="SAM" id="Phobius"/>
    </source>
</evidence>
<comment type="caution">
    <text evidence="8">The sequence shown here is derived from an EMBL/GenBank/DDBJ whole genome shotgun (WGS) entry which is preliminary data.</text>
</comment>
<keyword evidence="5" id="KW-1133">Transmembrane helix</keyword>
<dbReference type="GO" id="GO:0005524">
    <property type="term" value="F:ATP binding"/>
    <property type="evidence" value="ECO:0007669"/>
    <property type="project" value="UniProtKB-KW"/>
</dbReference>
<evidence type="ECO:0000256" key="4">
    <source>
        <dbReference type="ARBA" id="ARBA00022840"/>
    </source>
</evidence>
<feature type="domain" description="SteA-like C-terminal" evidence="7">
    <location>
        <begin position="320"/>
        <end position="370"/>
    </location>
</feature>
<evidence type="ECO:0000259" key="7">
    <source>
        <dbReference type="Pfam" id="PF12555"/>
    </source>
</evidence>
<dbReference type="Pfam" id="PF12555">
    <property type="entry name" value="SteA-like_C"/>
    <property type="match status" value="1"/>
</dbReference>
<keyword evidence="3 8" id="KW-0418">Kinase</keyword>
<accession>A0A1F2UQ17</accession>
<dbReference type="AlphaFoldDB" id="A0A1F2UQ17"/>
<dbReference type="GO" id="GO:0004788">
    <property type="term" value="F:thiamine diphosphokinase activity"/>
    <property type="evidence" value="ECO:0007669"/>
    <property type="project" value="InterPro"/>
</dbReference>
<keyword evidence="4" id="KW-0067">ATP-binding</keyword>
<feature type="transmembrane region" description="Helical" evidence="5">
    <location>
        <begin position="335"/>
        <end position="356"/>
    </location>
</feature>
<keyword evidence="5" id="KW-0812">Transmembrane</keyword>
<dbReference type="EMBL" id="MELI01000088">
    <property type="protein sequence ID" value="OFW32713.1"/>
    <property type="molecule type" value="Genomic_DNA"/>
</dbReference>
<evidence type="ECO:0000313" key="9">
    <source>
        <dbReference type="Proteomes" id="UP000178086"/>
    </source>
</evidence>
<sequence>MYFDGLAKLDKRTKRLVKRLKSSDIAIIDHEDLDRVTAEALVETGVEVVINASCFTSGKYPNAGPLVLCSAGIHLLDNVGPEIFDLVKEGSRLSVKGESICLGDRTVASGKKLTHFMLEQELEKAHGRIGEELEKFAVNTLEYMQQEKELILDGSRVPETSVNFSGKHALIVVRGYDYKADLKALRTYIREVKPILIGVDGGADALVEEGYKPDIIIGDMDSVADATLKYGAELIVHAYAGGRAPGLSRLQELGLSATVFEAAGTSEDIAMVLAYEKSAELIVAVGTHANLVEFLDKGRQGMSSTFLVRLKVGGKLVDAKGVNKLYRSSVKISHLGLLLLGGLTAIIAIIIATPAIRQSIRLMLVQVKLILGF</sequence>
<keyword evidence="1" id="KW-0808">Transferase</keyword>
<keyword evidence="5" id="KW-0472">Membrane</keyword>
<dbReference type="GO" id="GO:0009229">
    <property type="term" value="P:thiamine diphosphate biosynthetic process"/>
    <property type="evidence" value="ECO:0007669"/>
    <property type="project" value="InterPro"/>
</dbReference>